<sequence>MWTALEPTATTVEPGSTAKMRVRVRNTGDTVEEYRLQVVGTAAGWARVQPDVLRLYPGAEATAEVEIAPPRTSDAVAGPTPVGVRVVPREAPHTADVVEGQVTVGPFAELRTELLPLVVRGRFSARAAVAVDNLGNQQLTASFSGRENGEELEVESEPGSVQVAPGRAGFADLRLKPGAVSWVGGTSKHPFTVSVLRAGVPEPVELRGTYVQPSVIPRWAMAVLSVLVALAVAAAVMWFQHKPAMTSQARELPGKQQQLPQGDKMKKAPSPKPEPSEEKKEKPAPPPDAGKEEPPKSEPGGGGEEKADEPEGPTTHTIRSAEGGGWYLEVKEGKQEDGTYVGQNPSLTDEFGENQNWILHHYPESDTYGLEPAHAPGTVLEQKANTNIAQILHAEPGNIKSGRLGDNQKWKLEKRPDGLTRIVAVGSGECLVDMQNDLSAVTWQCDDNNKSMGWTISDWPEQ</sequence>
<keyword evidence="2" id="KW-0812">Transmembrane</keyword>
<keyword evidence="2" id="KW-0472">Membrane</keyword>
<dbReference type="Proteomes" id="UP001553843">
    <property type="component" value="Unassembled WGS sequence"/>
</dbReference>
<gene>
    <name evidence="3" type="ORF">AB0887_37765</name>
</gene>
<dbReference type="InterPro" id="IPR035992">
    <property type="entry name" value="Ricin_B-like_lectins"/>
</dbReference>
<comment type="caution">
    <text evidence="3">The sequence shown here is derived from an EMBL/GenBank/DDBJ whole genome shotgun (WGS) entry which is preliminary data.</text>
</comment>
<evidence type="ECO:0000313" key="4">
    <source>
        <dbReference type="Proteomes" id="UP001553843"/>
    </source>
</evidence>
<dbReference type="CDD" id="cd00161">
    <property type="entry name" value="beta-trefoil_Ricin-like"/>
    <property type="match status" value="1"/>
</dbReference>
<keyword evidence="2" id="KW-1133">Transmembrane helix</keyword>
<proteinExistence type="predicted"/>
<dbReference type="RefSeq" id="WP_359773680.1">
    <property type="nucleotide sequence ID" value="NZ_JBEYRR010000001.1"/>
</dbReference>
<feature type="transmembrane region" description="Helical" evidence="2">
    <location>
        <begin position="219"/>
        <end position="239"/>
    </location>
</feature>
<accession>A0ABV3M7G8</accession>
<dbReference type="InterPro" id="IPR013783">
    <property type="entry name" value="Ig-like_fold"/>
</dbReference>
<dbReference type="Gene3D" id="2.60.40.10">
    <property type="entry name" value="Immunoglobulins"/>
    <property type="match status" value="1"/>
</dbReference>
<dbReference type="EMBL" id="JBEYRS010000028">
    <property type="protein sequence ID" value="MEW2367658.1"/>
    <property type="molecule type" value="Genomic_DNA"/>
</dbReference>
<dbReference type="SUPFAM" id="SSF50370">
    <property type="entry name" value="Ricin B-like lectins"/>
    <property type="match status" value="1"/>
</dbReference>
<dbReference type="Gene3D" id="2.80.10.50">
    <property type="match status" value="1"/>
</dbReference>
<feature type="compositionally biased region" description="Polar residues" evidence="1">
    <location>
        <begin position="246"/>
        <end position="260"/>
    </location>
</feature>
<organism evidence="3 4">
    <name type="scientific">Streptomyces huasconensis</name>
    <dbReference type="NCBI Taxonomy" id="1854574"/>
    <lineage>
        <taxon>Bacteria</taxon>
        <taxon>Bacillati</taxon>
        <taxon>Actinomycetota</taxon>
        <taxon>Actinomycetes</taxon>
        <taxon>Kitasatosporales</taxon>
        <taxon>Streptomycetaceae</taxon>
        <taxon>Streptomyces</taxon>
    </lineage>
</organism>
<reference evidence="3 4" key="1">
    <citation type="submission" date="2024-06" db="EMBL/GenBank/DDBJ databases">
        <title>The Natural Products Discovery Center: Release of the First 8490 Sequenced Strains for Exploring Actinobacteria Biosynthetic Diversity.</title>
        <authorList>
            <person name="Kalkreuter E."/>
            <person name="Kautsar S.A."/>
            <person name="Yang D."/>
            <person name="Bader C.D."/>
            <person name="Teijaro C.N."/>
            <person name="Fluegel L."/>
            <person name="Davis C.M."/>
            <person name="Simpson J.R."/>
            <person name="Lauterbach L."/>
            <person name="Steele A.D."/>
            <person name="Gui C."/>
            <person name="Meng S."/>
            <person name="Li G."/>
            <person name="Viehrig K."/>
            <person name="Ye F."/>
            <person name="Su P."/>
            <person name="Kiefer A.F."/>
            <person name="Nichols A."/>
            <person name="Cepeda A.J."/>
            <person name="Yan W."/>
            <person name="Fan B."/>
            <person name="Jiang Y."/>
            <person name="Adhikari A."/>
            <person name="Zheng C.-J."/>
            <person name="Schuster L."/>
            <person name="Cowan T.M."/>
            <person name="Smanski M.J."/>
            <person name="Chevrette M.G."/>
            <person name="De Carvalho L.P.S."/>
            <person name="Shen B."/>
        </authorList>
    </citation>
    <scope>NUCLEOTIDE SEQUENCE [LARGE SCALE GENOMIC DNA]</scope>
    <source>
        <strain evidence="3 4">NPDC047833</strain>
    </source>
</reference>
<feature type="compositionally biased region" description="Basic and acidic residues" evidence="1">
    <location>
        <begin position="274"/>
        <end position="296"/>
    </location>
</feature>
<feature type="region of interest" description="Disordered" evidence="1">
    <location>
        <begin position="246"/>
        <end position="326"/>
    </location>
</feature>
<dbReference type="PROSITE" id="PS50231">
    <property type="entry name" value="RICIN_B_LECTIN"/>
    <property type="match status" value="1"/>
</dbReference>
<keyword evidence="4" id="KW-1185">Reference proteome</keyword>
<evidence type="ECO:0000256" key="2">
    <source>
        <dbReference type="SAM" id="Phobius"/>
    </source>
</evidence>
<name>A0ABV3M7G8_9ACTN</name>
<evidence type="ECO:0000256" key="1">
    <source>
        <dbReference type="SAM" id="MobiDB-lite"/>
    </source>
</evidence>
<protein>
    <submittedName>
        <fullName evidence="3">Hydrogenase expression protein</fullName>
    </submittedName>
</protein>
<evidence type="ECO:0000313" key="3">
    <source>
        <dbReference type="EMBL" id="MEW2367658.1"/>
    </source>
</evidence>